<sequence>MIEDEGLCVDERTYDALVLGACRKGNVVGAIGVGEEDGG</sequence>
<evidence type="ECO:0000313" key="1">
    <source>
        <dbReference type="EMBL" id="MCI41704.1"/>
    </source>
</evidence>
<evidence type="ECO:0000313" key="2">
    <source>
        <dbReference type="Proteomes" id="UP000265520"/>
    </source>
</evidence>
<accession>A0A392S047</accession>
<organism evidence="1 2">
    <name type="scientific">Trifolium medium</name>
    <dbReference type="NCBI Taxonomy" id="97028"/>
    <lineage>
        <taxon>Eukaryota</taxon>
        <taxon>Viridiplantae</taxon>
        <taxon>Streptophyta</taxon>
        <taxon>Embryophyta</taxon>
        <taxon>Tracheophyta</taxon>
        <taxon>Spermatophyta</taxon>
        <taxon>Magnoliopsida</taxon>
        <taxon>eudicotyledons</taxon>
        <taxon>Gunneridae</taxon>
        <taxon>Pentapetalae</taxon>
        <taxon>rosids</taxon>
        <taxon>fabids</taxon>
        <taxon>Fabales</taxon>
        <taxon>Fabaceae</taxon>
        <taxon>Papilionoideae</taxon>
        <taxon>50 kb inversion clade</taxon>
        <taxon>NPAAA clade</taxon>
        <taxon>Hologalegina</taxon>
        <taxon>IRL clade</taxon>
        <taxon>Trifolieae</taxon>
        <taxon>Trifolium</taxon>
    </lineage>
</organism>
<dbReference type="AlphaFoldDB" id="A0A392S047"/>
<dbReference type="EMBL" id="LXQA010295253">
    <property type="protein sequence ID" value="MCI41704.1"/>
    <property type="molecule type" value="Genomic_DNA"/>
</dbReference>
<keyword evidence="2" id="KW-1185">Reference proteome</keyword>
<dbReference type="Proteomes" id="UP000265520">
    <property type="component" value="Unassembled WGS sequence"/>
</dbReference>
<protein>
    <submittedName>
        <fullName evidence="1">Uncharacterized protein</fullName>
    </submittedName>
</protein>
<reference evidence="1 2" key="1">
    <citation type="journal article" date="2018" name="Front. Plant Sci.">
        <title>Red Clover (Trifolium pratense) and Zigzag Clover (T. medium) - A Picture of Genomic Similarities and Differences.</title>
        <authorList>
            <person name="Dluhosova J."/>
            <person name="Istvanek J."/>
            <person name="Nedelnik J."/>
            <person name="Repkova J."/>
        </authorList>
    </citation>
    <scope>NUCLEOTIDE SEQUENCE [LARGE SCALE GENOMIC DNA]</scope>
    <source>
        <strain evidence="2">cv. 10/8</strain>
        <tissue evidence="1">Leaf</tissue>
    </source>
</reference>
<comment type="caution">
    <text evidence="1">The sequence shown here is derived from an EMBL/GenBank/DDBJ whole genome shotgun (WGS) entry which is preliminary data.</text>
</comment>
<name>A0A392S047_9FABA</name>
<proteinExistence type="predicted"/>